<keyword evidence="2" id="KW-1185">Reference proteome</keyword>
<sequence length="32" mass="3822">MFTRNPTDLLTCMCVCVVTTKLSERNRRKIYK</sequence>
<gene>
    <name evidence="1" type="ORF">NC653_028447</name>
</gene>
<organism evidence="1 2">
    <name type="scientific">Populus alba x Populus x berolinensis</name>
    <dbReference type="NCBI Taxonomy" id="444605"/>
    <lineage>
        <taxon>Eukaryota</taxon>
        <taxon>Viridiplantae</taxon>
        <taxon>Streptophyta</taxon>
        <taxon>Embryophyta</taxon>
        <taxon>Tracheophyta</taxon>
        <taxon>Spermatophyta</taxon>
        <taxon>Magnoliopsida</taxon>
        <taxon>eudicotyledons</taxon>
        <taxon>Gunneridae</taxon>
        <taxon>Pentapetalae</taxon>
        <taxon>rosids</taxon>
        <taxon>fabids</taxon>
        <taxon>Malpighiales</taxon>
        <taxon>Salicaceae</taxon>
        <taxon>Saliceae</taxon>
        <taxon>Populus</taxon>
    </lineage>
</organism>
<dbReference type="Proteomes" id="UP001164929">
    <property type="component" value="Chromosome 11"/>
</dbReference>
<accession>A0AAD6M802</accession>
<proteinExistence type="predicted"/>
<name>A0AAD6M802_9ROSI</name>
<protein>
    <submittedName>
        <fullName evidence="1">Uncharacterized protein</fullName>
    </submittedName>
</protein>
<evidence type="ECO:0000313" key="1">
    <source>
        <dbReference type="EMBL" id="KAJ6980638.1"/>
    </source>
</evidence>
<evidence type="ECO:0000313" key="2">
    <source>
        <dbReference type="Proteomes" id="UP001164929"/>
    </source>
</evidence>
<reference evidence="1" key="1">
    <citation type="journal article" date="2023" name="Mol. Ecol. Resour.">
        <title>Chromosome-level genome assembly of a triploid poplar Populus alba 'Berolinensis'.</title>
        <authorList>
            <person name="Chen S."/>
            <person name="Yu Y."/>
            <person name="Wang X."/>
            <person name="Wang S."/>
            <person name="Zhang T."/>
            <person name="Zhou Y."/>
            <person name="He R."/>
            <person name="Meng N."/>
            <person name="Wang Y."/>
            <person name="Liu W."/>
            <person name="Liu Z."/>
            <person name="Liu J."/>
            <person name="Guo Q."/>
            <person name="Huang H."/>
            <person name="Sederoff R.R."/>
            <person name="Wang G."/>
            <person name="Qu G."/>
            <person name="Chen S."/>
        </authorList>
    </citation>
    <scope>NUCLEOTIDE SEQUENCE</scope>
    <source>
        <strain evidence="1">SC-2020</strain>
    </source>
</reference>
<dbReference type="AlphaFoldDB" id="A0AAD6M802"/>
<dbReference type="EMBL" id="JAQIZT010000011">
    <property type="protein sequence ID" value="KAJ6980638.1"/>
    <property type="molecule type" value="Genomic_DNA"/>
</dbReference>
<comment type="caution">
    <text evidence="1">The sequence shown here is derived from an EMBL/GenBank/DDBJ whole genome shotgun (WGS) entry which is preliminary data.</text>
</comment>